<evidence type="ECO:0000313" key="1">
    <source>
        <dbReference type="EMBL" id="SHK45741.1"/>
    </source>
</evidence>
<dbReference type="EMBL" id="FRAG01000064">
    <property type="protein sequence ID" value="SHK45741.1"/>
    <property type="molecule type" value="Genomic_DNA"/>
</dbReference>
<name>A0A1M6SLW1_PARC5</name>
<dbReference type="AlphaFoldDB" id="A0A1M6SLW1"/>
<dbReference type="Proteomes" id="UP000184465">
    <property type="component" value="Unassembled WGS sequence"/>
</dbReference>
<organism evidence="1 2">
    <name type="scientific">Paramaledivibacter caminithermalis (strain DSM 15212 / CIP 107654 / DViRD3)</name>
    <name type="common">Clostridium caminithermale</name>
    <dbReference type="NCBI Taxonomy" id="1121301"/>
    <lineage>
        <taxon>Bacteria</taxon>
        <taxon>Bacillati</taxon>
        <taxon>Bacillota</taxon>
        <taxon>Clostridia</taxon>
        <taxon>Peptostreptococcales</taxon>
        <taxon>Caminicellaceae</taxon>
        <taxon>Paramaledivibacter</taxon>
    </lineage>
</organism>
<sequence length="189" mass="20973">MLSYSLCFATEKSSLDEKYGLKTITEEQLPEGIEPIEFKSQEELEQFLQRINNTDSIDLGTTIIDKNGFVISSIRNSLANKSGTEDTFEWDKTKKHGLLTQHLNARVTVYAHGSFGQIQKVKKVHTYATGYSGGINYVPDPNACGSDISSDKQSAKIYGAGDIEYYLIISGGLKLTTKRAKISGTYKIR</sequence>
<keyword evidence="2" id="KW-1185">Reference proteome</keyword>
<accession>A0A1M6SLW1</accession>
<protein>
    <submittedName>
        <fullName evidence="1">Uncharacterized protein</fullName>
    </submittedName>
</protein>
<evidence type="ECO:0000313" key="2">
    <source>
        <dbReference type="Proteomes" id="UP000184465"/>
    </source>
</evidence>
<proteinExistence type="predicted"/>
<gene>
    <name evidence="1" type="ORF">SAMN02745912_03360</name>
</gene>
<reference evidence="1 2" key="1">
    <citation type="submission" date="2016-11" db="EMBL/GenBank/DDBJ databases">
        <authorList>
            <person name="Jaros S."/>
            <person name="Januszkiewicz K."/>
            <person name="Wedrychowicz H."/>
        </authorList>
    </citation>
    <scope>NUCLEOTIDE SEQUENCE [LARGE SCALE GENOMIC DNA]</scope>
    <source>
        <strain evidence="1 2">DSM 15212</strain>
    </source>
</reference>